<evidence type="ECO:0000313" key="1">
    <source>
        <dbReference type="EMBL" id="GAA4200328.1"/>
    </source>
</evidence>
<comment type="caution">
    <text evidence="1">The sequence shown here is derived from an EMBL/GenBank/DDBJ whole genome shotgun (WGS) entry which is preliminary data.</text>
</comment>
<proteinExistence type="predicted"/>
<dbReference type="Proteomes" id="UP001501772">
    <property type="component" value="Unassembled WGS sequence"/>
</dbReference>
<dbReference type="EMBL" id="BAABBY010000003">
    <property type="protein sequence ID" value="GAA4200328.1"/>
    <property type="molecule type" value="Genomic_DNA"/>
</dbReference>
<protein>
    <submittedName>
        <fullName evidence="1">Uncharacterized protein</fullName>
    </submittedName>
</protein>
<gene>
    <name evidence="1" type="ORF">GCM10022289_11900</name>
</gene>
<reference evidence="2" key="1">
    <citation type="journal article" date="2019" name="Int. J. Syst. Evol. Microbiol.">
        <title>The Global Catalogue of Microorganisms (GCM) 10K type strain sequencing project: providing services to taxonomists for standard genome sequencing and annotation.</title>
        <authorList>
            <consortium name="The Broad Institute Genomics Platform"/>
            <consortium name="The Broad Institute Genome Sequencing Center for Infectious Disease"/>
            <person name="Wu L."/>
            <person name="Ma J."/>
        </authorList>
    </citation>
    <scope>NUCLEOTIDE SEQUENCE [LARGE SCALE GENOMIC DNA]</scope>
    <source>
        <strain evidence="2">JCM 17626</strain>
    </source>
</reference>
<accession>A0ABP8B8L2</accession>
<organism evidence="1 2">
    <name type="scientific">Pedobacter jeongneungensis</name>
    <dbReference type="NCBI Taxonomy" id="947309"/>
    <lineage>
        <taxon>Bacteria</taxon>
        <taxon>Pseudomonadati</taxon>
        <taxon>Bacteroidota</taxon>
        <taxon>Sphingobacteriia</taxon>
        <taxon>Sphingobacteriales</taxon>
        <taxon>Sphingobacteriaceae</taxon>
        <taxon>Pedobacter</taxon>
    </lineage>
</organism>
<evidence type="ECO:0000313" key="2">
    <source>
        <dbReference type="Proteomes" id="UP001501772"/>
    </source>
</evidence>
<sequence length="71" mass="8447">MYLYILLQKGDKNEYSVVILNLKKSWLFNLNLYPCKDNGYKDRNGMLVSKWLNRYNIEIRCSDVGILAKKK</sequence>
<keyword evidence="2" id="KW-1185">Reference proteome</keyword>
<name>A0ABP8B8L2_9SPHI</name>